<dbReference type="EMBL" id="KU884563">
    <property type="protein sequence ID" value="ANA48991.1"/>
    <property type="molecule type" value="Genomic_DNA"/>
</dbReference>
<reference evidence="1 2" key="1">
    <citation type="journal article" date="2016" name="Appl. Environ. Microbiol.">
        <title>Genomic and Transcriptional Mapping of PaMx41, Archetype of a New Lineage of Bacteriophages Infecting Pseudomonas aeruginosa.</title>
        <authorList>
            <person name="Cruz-Plancarte I."/>
            <person name="Cazares A."/>
            <person name="Guarneros G."/>
        </authorList>
    </citation>
    <scope>NUCLEOTIDE SEQUENCE [LARGE SCALE GENOMIC DNA]</scope>
</reference>
<organism evidence="1 2">
    <name type="scientific">Pseudomonas phage PaMx41</name>
    <dbReference type="NCBI Taxonomy" id="1815976"/>
    <lineage>
        <taxon>Viruses</taxon>
        <taxon>Duplodnaviria</taxon>
        <taxon>Heunggongvirae</taxon>
        <taxon>Uroviricota</taxon>
        <taxon>Caudoviricetes</taxon>
        <taxon>Fredfastierviridae</taxon>
        <taxon>Jamesmcgillvirus</taxon>
        <taxon>Jamesmcgillvirus PaMx41</taxon>
    </lineage>
</organism>
<proteinExistence type="predicted"/>
<sequence>MGDFFQDYFAYVGESEVPDTFNRWTAISLIGSILGRQYWFPFRPKNIYPNLYIMFMGVPATRKTTAINIGTEVLRMAEYKQLAPDRMSRESFLDELNYINQPENLIGDDLEALFDMNIDYPFEMTIHAEEFVNFIGQGDTDYLMTLTTLYDNLPVYDNPKVTRKRVKVPKPTINLLGACTPDTLNKALPPHLIGTGTMSRILFIHAHSTDKKLLIPYIPTPEQVKDIGAKLKAIKETVKGQARITSDAFKVMNYIYQNQRPLEDPRFAHYSGRRITHLWKLAMIHAAARLQTEISVEDVLAANTVLVVAEHEMPTALGHLGRSKVSISQHAMVEYLDQQGLPVTVRDLYRVFISDFNREAEFHSCLMDLYNSGKIKYVELPNGIKGMTVVQRSLPAWAKDILVPEVLTKQERDRIGI</sequence>
<evidence type="ECO:0000313" key="2">
    <source>
        <dbReference type="Proteomes" id="UP000230640"/>
    </source>
</evidence>
<name>A0A1C8HQB0_BPPP4</name>
<gene>
    <name evidence="1" type="ORF">PaMx41_ORF28</name>
</gene>
<dbReference type="Pfam" id="PF13148">
    <property type="entry name" value="DUF3987"/>
    <property type="match status" value="1"/>
</dbReference>
<dbReference type="Proteomes" id="UP000230640">
    <property type="component" value="Segment"/>
</dbReference>
<dbReference type="InterPro" id="IPR025048">
    <property type="entry name" value="DUF3987"/>
</dbReference>
<protein>
    <submittedName>
        <fullName evidence="1">Putative primase</fullName>
    </submittedName>
</protein>
<keyword evidence="2" id="KW-1185">Reference proteome</keyword>
<accession>A0A1C8HQB0</accession>
<evidence type="ECO:0000313" key="1">
    <source>
        <dbReference type="EMBL" id="ANA48991.1"/>
    </source>
</evidence>